<dbReference type="RefSeq" id="WP_134211544.1">
    <property type="nucleotide sequence ID" value="NZ_CP038015.1"/>
</dbReference>
<dbReference type="InterPro" id="IPR025623">
    <property type="entry name" value="YusW"/>
</dbReference>
<dbReference type="AlphaFoldDB" id="A0A4P7A1R8"/>
<dbReference type="KEGG" id="panc:E2636_17435"/>
<feature type="compositionally biased region" description="Acidic residues" evidence="1">
    <location>
        <begin position="43"/>
        <end position="56"/>
    </location>
</feature>
<name>A0A4P7A1R8_9BACL</name>
<dbReference type="Proteomes" id="UP000294292">
    <property type="component" value="Chromosome"/>
</dbReference>
<dbReference type="OrthoDB" id="2452750at2"/>
<gene>
    <name evidence="3" type="ORF">E2636_17435</name>
</gene>
<dbReference type="EMBL" id="CP038015">
    <property type="protein sequence ID" value="QBP42812.1"/>
    <property type="molecule type" value="Genomic_DNA"/>
</dbReference>
<evidence type="ECO:0000256" key="2">
    <source>
        <dbReference type="SAM" id="SignalP"/>
    </source>
</evidence>
<reference evidence="3 4" key="1">
    <citation type="submission" date="2019-03" db="EMBL/GenBank/DDBJ databases">
        <title>Complete genome sequence of Paenisporosarcina antarctica CGMCC 1.6503T.</title>
        <authorList>
            <person name="Rong J.-C."/>
            <person name="Chi N.-Y."/>
            <person name="Zhang Q.-F."/>
        </authorList>
    </citation>
    <scope>NUCLEOTIDE SEQUENCE [LARGE SCALE GENOMIC DNA]</scope>
    <source>
        <strain evidence="3 4">CGMCC 1.6503</strain>
    </source>
</reference>
<feature type="region of interest" description="Disordered" evidence="1">
    <location>
        <begin position="37"/>
        <end position="60"/>
    </location>
</feature>
<evidence type="ECO:0000313" key="4">
    <source>
        <dbReference type="Proteomes" id="UP000294292"/>
    </source>
</evidence>
<evidence type="ECO:0008006" key="5">
    <source>
        <dbReference type="Google" id="ProtNLM"/>
    </source>
</evidence>
<feature type="chain" id="PRO_5020792442" description="YusW-like protein" evidence="2">
    <location>
        <begin position="31"/>
        <end position="174"/>
    </location>
</feature>
<sequence length="174" mass="19687">MRHVKFKKISIFTSLMLALTLILGACGNKADVTKDITNNDTNNDIEETAPGEDPADTGESYGFKKFELEVDYSDQEESLEVNYEEKKDSTDAKYKNLGNDITLDAADDNIDVDGDEAMAQLRPLLTALQLKEDMVDEEILSQVIKTFNIEENYTEIEVDITWFNDEKSKIEVTK</sequence>
<evidence type="ECO:0000256" key="1">
    <source>
        <dbReference type="SAM" id="MobiDB-lite"/>
    </source>
</evidence>
<evidence type="ECO:0000313" key="3">
    <source>
        <dbReference type="EMBL" id="QBP42812.1"/>
    </source>
</evidence>
<keyword evidence="2" id="KW-0732">Signal</keyword>
<organism evidence="3 4">
    <name type="scientific">Paenisporosarcina antarctica</name>
    <dbReference type="NCBI Taxonomy" id="417367"/>
    <lineage>
        <taxon>Bacteria</taxon>
        <taxon>Bacillati</taxon>
        <taxon>Bacillota</taxon>
        <taxon>Bacilli</taxon>
        <taxon>Bacillales</taxon>
        <taxon>Caryophanaceae</taxon>
        <taxon>Paenisporosarcina</taxon>
    </lineage>
</organism>
<feature type="signal peptide" evidence="2">
    <location>
        <begin position="1"/>
        <end position="30"/>
    </location>
</feature>
<accession>A0A4P7A1R8</accession>
<dbReference type="Pfam" id="PF14039">
    <property type="entry name" value="YusW"/>
    <property type="match status" value="1"/>
</dbReference>
<dbReference type="PROSITE" id="PS51257">
    <property type="entry name" value="PROKAR_LIPOPROTEIN"/>
    <property type="match status" value="1"/>
</dbReference>
<protein>
    <recommendedName>
        <fullName evidence="5">YusW-like protein</fullName>
    </recommendedName>
</protein>
<keyword evidence="4" id="KW-1185">Reference proteome</keyword>
<proteinExistence type="predicted"/>